<comment type="caution">
    <text evidence="3">The sequence shown here is derived from an EMBL/GenBank/DDBJ whole genome shotgun (WGS) entry which is preliminary data.</text>
</comment>
<sequence>MAKTQPLAVSQQPAPDEQDKRSPGSFADLALFAPGGPFESYPGAAMVVGRNGLVLGANADAAALAGLLRSDPPQELLAAIEAALYGKSAQVNPLLVRSRSQFGGLDDVEAAGGISAAGDSATGRRQASGGDAPVEQALDVAVLPWVEGAAALLLGRDVTLERSLRAALVESRQRYKDLVEISSDFSWETDADGDFTFVSPRGALGYAASEIAGKSGRSLLADPQGLSPFSVTSAISEQECWVRDADGENVCLLVTALPLTTAEGAWGGARGLCRDVTDLRSQEVARAGAHHRERLLGHILRMVRDQIEPDRMLATAASSLLPALPASGAVIHSKSEDGGMIAAAVAGEAVPEAMLAAQVEAVLKGAVEVETGDETGVALSLATQYEGEINGVATVWRCEGTRAWQAEDLFVLREVVTQLGLANRQLVRQEELERLSATDPLTGLLNRRSFTEALEARFDWARKRGSSAALFYIDLDNFKQVNDRFGHQAGDDVLLRVTEILRAHIRNRDVAARLGGDEFALFFDDMSADAVAGKAKELLKASEQLKAQSGSPEHPLGFSLGIAAWDPGSQESLNSLAERADTAMYAAKRRGKGGFEVAAAIGVTE</sequence>
<dbReference type="NCBIfam" id="TIGR00229">
    <property type="entry name" value="sensory_box"/>
    <property type="match status" value="1"/>
</dbReference>
<dbReference type="SMART" id="SM00267">
    <property type="entry name" value="GGDEF"/>
    <property type="match status" value="1"/>
</dbReference>
<dbReference type="PROSITE" id="PS50887">
    <property type="entry name" value="GGDEF"/>
    <property type="match status" value="1"/>
</dbReference>
<dbReference type="OrthoDB" id="7216521at2"/>
<dbReference type="EMBL" id="VHSH01000001">
    <property type="protein sequence ID" value="TQV83275.1"/>
    <property type="molecule type" value="Genomic_DNA"/>
</dbReference>
<dbReference type="Gene3D" id="3.30.450.20">
    <property type="entry name" value="PAS domain"/>
    <property type="match status" value="1"/>
</dbReference>
<dbReference type="CDD" id="cd00130">
    <property type="entry name" value="PAS"/>
    <property type="match status" value="1"/>
</dbReference>
<name>A0A545U1D1_9PROT</name>
<dbReference type="InterPro" id="IPR000014">
    <property type="entry name" value="PAS"/>
</dbReference>
<feature type="region of interest" description="Disordered" evidence="1">
    <location>
        <begin position="1"/>
        <end position="24"/>
    </location>
</feature>
<evidence type="ECO:0000313" key="4">
    <source>
        <dbReference type="Proteomes" id="UP000315252"/>
    </source>
</evidence>
<dbReference type="InterPro" id="IPR000160">
    <property type="entry name" value="GGDEF_dom"/>
</dbReference>
<dbReference type="NCBIfam" id="TIGR00254">
    <property type="entry name" value="GGDEF"/>
    <property type="match status" value="1"/>
</dbReference>
<reference evidence="3 4" key="1">
    <citation type="submission" date="2019-06" db="EMBL/GenBank/DDBJ databases">
        <title>Whole genome sequence for Rhodospirillaceae sp. R148.</title>
        <authorList>
            <person name="Wang G."/>
        </authorList>
    </citation>
    <scope>NUCLEOTIDE SEQUENCE [LARGE SCALE GENOMIC DNA]</scope>
    <source>
        <strain evidence="3 4">R148</strain>
    </source>
</reference>
<dbReference type="Proteomes" id="UP000315252">
    <property type="component" value="Unassembled WGS sequence"/>
</dbReference>
<dbReference type="AlphaFoldDB" id="A0A545U1D1"/>
<dbReference type="RefSeq" id="WP_142894404.1">
    <property type="nucleotide sequence ID" value="NZ_ML660052.1"/>
</dbReference>
<accession>A0A545U1D1</accession>
<dbReference type="SUPFAM" id="SSF55073">
    <property type="entry name" value="Nucleotide cyclase"/>
    <property type="match status" value="1"/>
</dbReference>
<gene>
    <name evidence="3" type="ORF">FKG95_01355</name>
</gene>
<dbReference type="Gene3D" id="3.30.70.270">
    <property type="match status" value="1"/>
</dbReference>
<keyword evidence="4" id="KW-1185">Reference proteome</keyword>
<evidence type="ECO:0000259" key="2">
    <source>
        <dbReference type="PROSITE" id="PS50887"/>
    </source>
</evidence>
<feature type="domain" description="GGDEF" evidence="2">
    <location>
        <begin position="466"/>
        <end position="600"/>
    </location>
</feature>
<evidence type="ECO:0000313" key="3">
    <source>
        <dbReference type="EMBL" id="TQV83275.1"/>
    </source>
</evidence>
<dbReference type="InterPro" id="IPR043128">
    <property type="entry name" value="Rev_trsase/Diguanyl_cyclase"/>
</dbReference>
<dbReference type="PANTHER" id="PTHR44757:SF2">
    <property type="entry name" value="BIOFILM ARCHITECTURE MAINTENANCE PROTEIN MBAA"/>
    <property type="match status" value="1"/>
</dbReference>
<dbReference type="InterPro" id="IPR052155">
    <property type="entry name" value="Biofilm_reg_signaling"/>
</dbReference>
<proteinExistence type="predicted"/>
<dbReference type="CDD" id="cd01949">
    <property type="entry name" value="GGDEF"/>
    <property type="match status" value="1"/>
</dbReference>
<dbReference type="SUPFAM" id="SSF55785">
    <property type="entry name" value="PYP-like sensor domain (PAS domain)"/>
    <property type="match status" value="1"/>
</dbReference>
<dbReference type="SUPFAM" id="SSF55781">
    <property type="entry name" value="GAF domain-like"/>
    <property type="match status" value="1"/>
</dbReference>
<dbReference type="GO" id="GO:0003824">
    <property type="term" value="F:catalytic activity"/>
    <property type="evidence" value="ECO:0007669"/>
    <property type="project" value="UniProtKB-ARBA"/>
</dbReference>
<protein>
    <submittedName>
        <fullName evidence="3">Diguanylate cyclase</fullName>
    </submittedName>
</protein>
<evidence type="ECO:0000256" key="1">
    <source>
        <dbReference type="SAM" id="MobiDB-lite"/>
    </source>
</evidence>
<dbReference type="FunFam" id="3.30.70.270:FF:000001">
    <property type="entry name" value="Diguanylate cyclase domain protein"/>
    <property type="match status" value="1"/>
</dbReference>
<dbReference type="PANTHER" id="PTHR44757">
    <property type="entry name" value="DIGUANYLATE CYCLASE DGCP"/>
    <property type="match status" value="1"/>
</dbReference>
<dbReference type="Pfam" id="PF00990">
    <property type="entry name" value="GGDEF"/>
    <property type="match status" value="1"/>
</dbReference>
<dbReference type="InterPro" id="IPR029787">
    <property type="entry name" value="Nucleotide_cyclase"/>
</dbReference>
<organism evidence="3 4">
    <name type="scientific">Denitrobaculum tricleocarpae</name>
    <dbReference type="NCBI Taxonomy" id="2591009"/>
    <lineage>
        <taxon>Bacteria</taxon>
        <taxon>Pseudomonadati</taxon>
        <taxon>Pseudomonadota</taxon>
        <taxon>Alphaproteobacteria</taxon>
        <taxon>Rhodospirillales</taxon>
        <taxon>Rhodospirillaceae</taxon>
        <taxon>Denitrobaculum</taxon>
    </lineage>
</organism>
<dbReference type="InterPro" id="IPR035965">
    <property type="entry name" value="PAS-like_dom_sf"/>
</dbReference>